<organism evidence="2 3">
    <name type="scientific">Carassius auratus</name>
    <name type="common">Goldfish</name>
    <dbReference type="NCBI Taxonomy" id="7957"/>
    <lineage>
        <taxon>Eukaryota</taxon>
        <taxon>Metazoa</taxon>
        <taxon>Chordata</taxon>
        <taxon>Craniata</taxon>
        <taxon>Vertebrata</taxon>
        <taxon>Euteleostomi</taxon>
        <taxon>Actinopterygii</taxon>
        <taxon>Neopterygii</taxon>
        <taxon>Teleostei</taxon>
        <taxon>Ostariophysi</taxon>
        <taxon>Cypriniformes</taxon>
        <taxon>Cyprinidae</taxon>
        <taxon>Cyprininae</taxon>
        <taxon>Carassius</taxon>
    </lineage>
</organism>
<protein>
    <submittedName>
        <fullName evidence="3">Fucolectin-like</fullName>
    </submittedName>
</protein>
<dbReference type="RefSeq" id="XP_026064512.1">
    <property type="nucleotide sequence ID" value="XM_026208727.1"/>
</dbReference>
<dbReference type="KEGG" id="caua:113047369"/>
<dbReference type="PANTHER" id="PTHR45713:SF6">
    <property type="entry name" value="F5_8 TYPE C DOMAIN-CONTAINING PROTEIN"/>
    <property type="match status" value="1"/>
</dbReference>
<dbReference type="InterPro" id="IPR008979">
    <property type="entry name" value="Galactose-bd-like_sf"/>
</dbReference>
<gene>
    <name evidence="3" type="primary">LOC113047369</name>
</gene>
<dbReference type="InterPro" id="IPR051941">
    <property type="entry name" value="BG_Antigen-Binding_Lectin"/>
</dbReference>
<proteinExistence type="predicted"/>
<evidence type="ECO:0000256" key="1">
    <source>
        <dbReference type="SAM" id="SignalP"/>
    </source>
</evidence>
<accession>A0A6P6JZV5</accession>
<name>A0A6P6JZV5_CARAU</name>
<evidence type="ECO:0000313" key="3">
    <source>
        <dbReference type="RefSeq" id="XP_026064512.1"/>
    </source>
</evidence>
<dbReference type="GeneID" id="113047369"/>
<keyword evidence="1" id="KW-0732">Signal</keyword>
<dbReference type="AlphaFoldDB" id="A0A6P6JZV5"/>
<dbReference type="PANTHER" id="PTHR45713">
    <property type="entry name" value="FTP DOMAIN-CONTAINING PROTEIN"/>
    <property type="match status" value="1"/>
</dbReference>
<dbReference type="Pfam" id="PF22633">
    <property type="entry name" value="F5_F8_type_C_2"/>
    <property type="match status" value="1"/>
</dbReference>
<dbReference type="Gene3D" id="2.60.120.260">
    <property type="entry name" value="Galactose-binding domain-like"/>
    <property type="match status" value="1"/>
</dbReference>
<reference evidence="3" key="1">
    <citation type="submission" date="2025-08" db="UniProtKB">
        <authorList>
            <consortium name="RefSeq"/>
        </authorList>
    </citation>
    <scope>IDENTIFICATION</scope>
    <source>
        <strain evidence="3">Wakin</strain>
        <tissue evidence="3">Muscle</tissue>
    </source>
</reference>
<keyword evidence="2" id="KW-1185">Reference proteome</keyword>
<dbReference type="SUPFAM" id="SSF49785">
    <property type="entry name" value="Galactose-binding domain-like"/>
    <property type="match status" value="1"/>
</dbReference>
<dbReference type="OrthoDB" id="547680at2759"/>
<feature type="signal peptide" evidence="1">
    <location>
        <begin position="1"/>
        <end position="25"/>
    </location>
</feature>
<feature type="chain" id="PRO_5027575151" evidence="1">
    <location>
        <begin position="26"/>
        <end position="120"/>
    </location>
</feature>
<dbReference type="Proteomes" id="UP000515129">
    <property type="component" value="Chromosome 28"/>
</dbReference>
<evidence type="ECO:0000313" key="2">
    <source>
        <dbReference type="Proteomes" id="UP000515129"/>
    </source>
</evidence>
<sequence length="120" mass="13494">MNMRVFYKSLLSLLGFFSVQMKAETEVNIASWGTANQSTTFDGFNRDWNAQNAVNGSSSECSHTVEQSDPWWKLDLKKTYTVNRVTITNRICQTVNCEIWINGAVIRIGNDPSDVLGNPV</sequence>